<sequence>MEMLTSNKCIELLLMISVWLSWSCSLSLFDLPVEIIERIADNIEPLELRQMVCSCKTAHAWYRKDAILPSLIKYYERSVPLIELKWKIKNSAKARRQFLQDKTIHAKWHLRYFFLVINQNILDRSTHVKEILEYSILPKLIDNPEEFKGLVDNTDDAVQEIVSSIKDSIKMDMLKSIVKANSATLFNIFADKFAFPEVNLIEYILKYDAENILFLIYDEIFANRFIIDALDFHEQGIETGKYDEIKFPRDYICKFEYNNGGIPSLSDIKRVKAILDRKNIPLEDIEIVEGKDYKFVQSMCYNILLPQYALLYNSFGIFSLCLVNVWDDHKYKICLKRPTFMKSLLGKGYNEFFSTEDRKDEIEDFIFDSQMFCHLNLNHKESFHHIASFYLKYYLIDVFLDLTTIKFKHEAYFTIWKHVFRLPEFNVALEKRRFCMNKTIKSLINTAEHIIARSDRELASIRNVASKLREIYRKLKTDPLNERNNCSKFIKETDEVNKESSVSKCAAICEKGDNRMESIIEDKNNHQDDCDIDTLETETRIDK</sequence>
<evidence type="ECO:0000256" key="1">
    <source>
        <dbReference type="SAM" id="SignalP"/>
    </source>
</evidence>
<proteinExistence type="predicted"/>
<evidence type="ECO:0000313" key="3">
    <source>
        <dbReference type="EMBL" id="RKP17018.1"/>
    </source>
</evidence>
<dbReference type="InterPro" id="IPR001810">
    <property type="entry name" value="F-box_dom"/>
</dbReference>
<feature type="chain" id="PRO_5020639320" description="F-box domain-containing protein" evidence="1">
    <location>
        <begin position="24"/>
        <end position="543"/>
    </location>
</feature>
<dbReference type="PROSITE" id="PS50181">
    <property type="entry name" value="FBOX"/>
    <property type="match status" value="1"/>
</dbReference>
<evidence type="ECO:0000259" key="2">
    <source>
        <dbReference type="PROSITE" id="PS50181"/>
    </source>
</evidence>
<organism evidence="3 4">
    <name type="scientific">Rozella allomycis (strain CSF55)</name>
    <dbReference type="NCBI Taxonomy" id="988480"/>
    <lineage>
        <taxon>Eukaryota</taxon>
        <taxon>Fungi</taxon>
        <taxon>Fungi incertae sedis</taxon>
        <taxon>Cryptomycota</taxon>
        <taxon>Cryptomycota incertae sedis</taxon>
        <taxon>Rozella</taxon>
    </lineage>
</organism>
<evidence type="ECO:0000313" key="4">
    <source>
        <dbReference type="Proteomes" id="UP000281549"/>
    </source>
</evidence>
<dbReference type="EMBL" id="ML006074">
    <property type="protein sequence ID" value="RKP17018.1"/>
    <property type="molecule type" value="Genomic_DNA"/>
</dbReference>
<feature type="non-terminal residue" evidence="3">
    <location>
        <position position="543"/>
    </location>
</feature>
<gene>
    <name evidence="3" type="ORF">ROZALSC1DRAFT_24631</name>
</gene>
<keyword evidence="1" id="KW-0732">Signal</keyword>
<name>A0A4P9YCW2_ROZAC</name>
<accession>A0A4P9YCW2</accession>
<dbReference type="AlphaFoldDB" id="A0A4P9YCW2"/>
<dbReference type="Proteomes" id="UP000281549">
    <property type="component" value="Unassembled WGS sequence"/>
</dbReference>
<protein>
    <recommendedName>
        <fullName evidence="2">F-box domain-containing protein</fullName>
    </recommendedName>
</protein>
<feature type="signal peptide" evidence="1">
    <location>
        <begin position="1"/>
        <end position="23"/>
    </location>
</feature>
<feature type="domain" description="F-box" evidence="2">
    <location>
        <begin position="25"/>
        <end position="71"/>
    </location>
</feature>
<reference evidence="4" key="1">
    <citation type="journal article" date="2018" name="Nat. Microbiol.">
        <title>Leveraging single-cell genomics to expand the fungal tree of life.</title>
        <authorList>
            <person name="Ahrendt S.R."/>
            <person name="Quandt C.A."/>
            <person name="Ciobanu D."/>
            <person name="Clum A."/>
            <person name="Salamov A."/>
            <person name="Andreopoulos B."/>
            <person name="Cheng J.F."/>
            <person name="Woyke T."/>
            <person name="Pelin A."/>
            <person name="Henrissat B."/>
            <person name="Reynolds N.K."/>
            <person name="Benny G.L."/>
            <person name="Smith M.E."/>
            <person name="James T.Y."/>
            <person name="Grigoriev I.V."/>
        </authorList>
    </citation>
    <scope>NUCLEOTIDE SEQUENCE [LARGE SCALE GENOMIC DNA]</scope>
    <source>
        <strain evidence="4">CSF55</strain>
    </source>
</reference>